<feature type="compositionally biased region" description="Basic and acidic residues" evidence="1">
    <location>
        <begin position="62"/>
        <end position="78"/>
    </location>
</feature>
<proteinExistence type="predicted"/>
<evidence type="ECO:0000256" key="1">
    <source>
        <dbReference type="SAM" id="MobiDB-lite"/>
    </source>
</evidence>
<gene>
    <name evidence="2" type="ORF">H9L15_03775</name>
</gene>
<accession>A0ABX6T442</accession>
<protein>
    <submittedName>
        <fullName evidence="2">Uncharacterized protein</fullName>
    </submittedName>
</protein>
<reference evidence="2 3" key="1">
    <citation type="submission" date="2020-08" db="EMBL/GenBank/DDBJ databases">
        <title>Genome sequence of Sphingomonas daechungensis KACC 18115T.</title>
        <authorList>
            <person name="Hyun D.-W."/>
            <person name="Bae J.-W."/>
        </authorList>
    </citation>
    <scope>NUCLEOTIDE SEQUENCE [LARGE SCALE GENOMIC DNA]</scope>
    <source>
        <strain evidence="2 3">KACC 18115</strain>
    </source>
</reference>
<feature type="compositionally biased region" description="Basic and acidic residues" evidence="1">
    <location>
        <begin position="1"/>
        <end position="13"/>
    </location>
</feature>
<organism evidence="2 3">
    <name type="scientific">Sphingomonas daechungensis</name>
    <dbReference type="NCBI Taxonomy" id="1176646"/>
    <lineage>
        <taxon>Bacteria</taxon>
        <taxon>Pseudomonadati</taxon>
        <taxon>Pseudomonadota</taxon>
        <taxon>Alphaproteobacteria</taxon>
        <taxon>Sphingomonadales</taxon>
        <taxon>Sphingomonadaceae</taxon>
        <taxon>Sphingomonas</taxon>
    </lineage>
</organism>
<name>A0ABX6T442_9SPHN</name>
<dbReference type="Proteomes" id="UP000516134">
    <property type="component" value="Chromosome"/>
</dbReference>
<feature type="compositionally biased region" description="Gly residues" evidence="1">
    <location>
        <begin position="14"/>
        <end position="23"/>
    </location>
</feature>
<evidence type="ECO:0000313" key="3">
    <source>
        <dbReference type="Proteomes" id="UP000516134"/>
    </source>
</evidence>
<dbReference type="EMBL" id="CP060780">
    <property type="protein sequence ID" value="QNP43785.1"/>
    <property type="molecule type" value="Genomic_DNA"/>
</dbReference>
<keyword evidence="3" id="KW-1185">Reference proteome</keyword>
<evidence type="ECO:0000313" key="2">
    <source>
        <dbReference type="EMBL" id="QNP43785.1"/>
    </source>
</evidence>
<feature type="region of interest" description="Disordered" evidence="1">
    <location>
        <begin position="1"/>
        <end position="24"/>
    </location>
</feature>
<feature type="region of interest" description="Disordered" evidence="1">
    <location>
        <begin position="55"/>
        <end position="86"/>
    </location>
</feature>
<dbReference type="RefSeq" id="WP_187715210.1">
    <property type="nucleotide sequence ID" value="NZ_CP060780.1"/>
</dbReference>
<sequence length="86" mass="9561">MREKRIEGGEDLGRGGTSLGGDGLDLQRLRKAIDGCRIDRQGGWSLSQRLGLQPECVEQDDGGQRQKQDPEREPDLRRGLQKSTLS</sequence>